<sequence>MIQLVVGAAAGYVFGTKAGRRRFEQIRGAYETAVNSPVTRRAVRAGRKALADRLDPEPRMREVRDLRPGHHGSRSLNGQELLENDDLDFDEDRIIGTDDPVMRDAKGRPARDQDRSGRPTGRRR</sequence>
<proteinExistence type="predicted"/>
<dbReference type="RefSeq" id="WP_273051415.1">
    <property type="nucleotide sequence ID" value="NZ_DAITTW010000097.1"/>
</dbReference>
<evidence type="ECO:0000313" key="2">
    <source>
        <dbReference type="EMBL" id="HCT14220.1"/>
    </source>
</evidence>
<protein>
    <recommendedName>
        <fullName evidence="4">YtxH domain-containing protein</fullName>
    </recommendedName>
</protein>
<gene>
    <name evidence="2" type="ORF">DIW82_05335</name>
</gene>
<feature type="compositionally biased region" description="Acidic residues" evidence="1">
    <location>
        <begin position="82"/>
        <end position="91"/>
    </location>
</feature>
<feature type="region of interest" description="Disordered" evidence="1">
    <location>
        <begin position="49"/>
        <end position="124"/>
    </location>
</feature>
<feature type="compositionally biased region" description="Basic and acidic residues" evidence="1">
    <location>
        <begin position="49"/>
        <end position="68"/>
    </location>
</feature>
<evidence type="ECO:0000313" key="3">
    <source>
        <dbReference type="Proteomes" id="UP000261739"/>
    </source>
</evidence>
<dbReference type="Proteomes" id="UP000261739">
    <property type="component" value="Unassembled WGS sequence"/>
</dbReference>
<name>A0A3D4T0F0_9CORY</name>
<evidence type="ECO:0000256" key="1">
    <source>
        <dbReference type="SAM" id="MobiDB-lite"/>
    </source>
</evidence>
<evidence type="ECO:0008006" key="4">
    <source>
        <dbReference type="Google" id="ProtNLM"/>
    </source>
</evidence>
<dbReference type="AlphaFoldDB" id="A0A3D4T0F0"/>
<dbReference type="STRING" id="863239.GCA_000213935_00411"/>
<organism evidence="2 3">
    <name type="scientific">Corynebacterium nuruki</name>
    <dbReference type="NCBI Taxonomy" id="1032851"/>
    <lineage>
        <taxon>Bacteria</taxon>
        <taxon>Bacillati</taxon>
        <taxon>Actinomycetota</taxon>
        <taxon>Actinomycetes</taxon>
        <taxon>Mycobacteriales</taxon>
        <taxon>Corynebacteriaceae</taxon>
        <taxon>Corynebacterium</taxon>
    </lineage>
</organism>
<comment type="caution">
    <text evidence="2">The sequence shown here is derived from an EMBL/GenBank/DDBJ whole genome shotgun (WGS) entry which is preliminary data.</text>
</comment>
<feature type="compositionally biased region" description="Basic and acidic residues" evidence="1">
    <location>
        <begin position="92"/>
        <end position="117"/>
    </location>
</feature>
<accession>A0A3D4T0F0</accession>
<dbReference type="EMBL" id="DQID01000146">
    <property type="protein sequence ID" value="HCT14220.1"/>
    <property type="molecule type" value="Genomic_DNA"/>
</dbReference>
<reference evidence="2 3" key="1">
    <citation type="journal article" date="2018" name="Nat. Biotechnol.">
        <title>A standardized bacterial taxonomy based on genome phylogeny substantially revises the tree of life.</title>
        <authorList>
            <person name="Parks D.H."/>
            <person name="Chuvochina M."/>
            <person name="Waite D.W."/>
            <person name="Rinke C."/>
            <person name="Skarshewski A."/>
            <person name="Chaumeil P.A."/>
            <person name="Hugenholtz P."/>
        </authorList>
    </citation>
    <scope>NUCLEOTIDE SEQUENCE [LARGE SCALE GENOMIC DNA]</scope>
    <source>
        <strain evidence="2">UBA11247</strain>
    </source>
</reference>